<reference evidence="2 3" key="1">
    <citation type="submission" date="2018-06" db="EMBL/GenBank/DDBJ databases">
        <title>Genomic Encyclopedia of Archaeal and Bacterial Type Strains, Phase II (KMG-II): from individual species to whole genera.</title>
        <authorList>
            <person name="Goeker M."/>
        </authorList>
    </citation>
    <scope>NUCLEOTIDE SEQUENCE [LARGE SCALE GENOMIC DNA]</scope>
    <source>
        <strain evidence="2 3">DSM 23241</strain>
    </source>
</reference>
<dbReference type="AlphaFoldDB" id="A0A2W7S5B8"/>
<organism evidence="2 3">
    <name type="scientific">Hydrotalea sandarakina</name>
    <dbReference type="NCBI Taxonomy" id="1004304"/>
    <lineage>
        <taxon>Bacteria</taxon>
        <taxon>Pseudomonadati</taxon>
        <taxon>Bacteroidota</taxon>
        <taxon>Chitinophagia</taxon>
        <taxon>Chitinophagales</taxon>
        <taxon>Chitinophagaceae</taxon>
        <taxon>Hydrotalea</taxon>
    </lineage>
</organism>
<feature type="signal peptide" evidence="1">
    <location>
        <begin position="1"/>
        <end position="21"/>
    </location>
</feature>
<sequence length="560" mass="64473">MKCLRYVALPLLLMCVINAWSQSDYVPLGSRQYDLLTRLELKLRTDSVLNFSAVKPFERKTVTDRLYYIQALAAAGKIHLSKVDEYNLNLVLKDNFDWRPGLGDTTIPLKNLFTSSIKNNPAYIGVKRGDFSAYISPLLDLELGHDNNLNHPLFMNRRGFYLRGTLSKGIGYYSYFTTNQERDPLYVQQYAQKYQAVPGAGYYKNYQTDGFDYFDARGGIMFKAGKSIDFQFAYDKVFIGNGIRSLILSDGSNDMLFLKINTRFWKFQYYNLFAQLVSSYQRGPDYLRPQKYMTLHYLDFQATKWLNIGLFEDVMFGRSSGFDLNYLNPIIFYRSVEQQLGSPDKVTLGGNIKANVFKNTQLYSQIIINEFVMKEVLRYRDGYYANKQALQLGFKSIDVFGIKNLDVQGEVNLIRPFVYSHYDSVGSFTHYNQPLAHPLGANLREFLGVIKYQPINRLQLTAKAMYIEQGLDSAGYNFGANPFEFYTSNRISDYGFHIGSGLLAKTAMVSATVTYELIPNLFFDVTGTIRKYKVVNQPDFTSNIIMLGMRWNLARRTFDF</sequence>
<keyword evidence="1" id="KW-0732">Signal</keyword>
<accession>A0A2W7S5B8</accession>
<evidence type="ECO:0000313" key="2">
    <source>
        <dbReference type="EMBL" id="PZX62199.1"/>
    </source>
</evidence>
<dbReference type="Proteomes" id="UP000249720">
    <property type="component" value="Unassembled WGS sequence"/>
</dbReference>
<keyword evidence="3" id="KW-1185">Reference proteome</keyword>
<dbReference type="Gene3D" id="2.40.160.130">
    <property type="entry name" value="Capsule assembly protein Wzi"/>
    <property type="match status" value="1"/>
</dbReference>
<evidence type="ECO:0008006" key="4">
    <source>
        <dbReference type="Google" id="ProtNLM"/>
    </source>
</evidence>
<evidence type="ECO:0000256" key="1">
    <source>
        <dbReference type="SAM" id="SignalP"/>
    </source>
</evidence>
<feature type="chain" id="PRO_5016029226" description="Capsule assembly protein Wzi" evidence="1">
    <location>
        <begin position="22"/>
        <end position="560"/>
    </location>
</feature>
<dbReference type="RefSeq" id="WP_146250435.1">
    <property type="nucleotide sequence ID" value="NZ_QKZV01000005.1"/>
</dbReference>
<evidence type="ECO:0000313" key="3">
    <source>
        <dbReference type="Proteomes" id="UP000249720"/>
    </source>
</evidence>
<proteinExistence type="predicted"/>
<dbReference type="EMBL" id="QKZV01000005">
    <property type="protein sequence ID" value="PZX62199.1"/>
    <property type="molecule type" value="Genomic_DNA"/>
</dbReference>
<dbReference type="InterPro" id="IPR038636">
    <property type="entry name" value="Wzi_sf"/>
</dbReference>
<name>A0A2W7S5B8_9BACT</name>
<dbReference type="OrthoDB" id="9808260at2"/>
<comment type="caution">
    <text evidence="2">The sequence shown here is derived from an EMBL/GenBank/DDBJ whole genome shotgun (WGS) entry which is preliminary data.</text>
</comment>
<gene>
    <name evidence="2" type="ORF">LX80_01679</name>
</gene>
<protein>
    <recommendedName>
        <fullName evidence="4">Capsule assembly protein Wzi</fullName>
    </recommendedName>
</protein>